<dbReference type="InterPro" id="IPR009097">
    <property type="entry name" value="Cyclic_Pdiesterase"/>
</dbReference>
<name>A0ABS4X9X8_9MICC</name>
<comment type="caution">
    <text evidence="1">The sequence shown here is derived from an EMBL/GenBank/DDBJ whole genome shotgun (WGS) entry which is preliminary data.</text>
</comment>
<dbReference type="Pfam" id="PF13563">
    <property type="entry name" value="2_5_RNA_ligase2"/>
    <property type="match status" value="1"/>
</dbReference>
<keyword evidence="1" id="KW-0436">Ligase</keyword>
<organism evidence="1 2">
    <name type="scientific">Paeniglutamicibacter kerguelensis</name>
    <dbReference type="NCBI Taxonomy" id="254788"/>
    <lineage>
        <taxon>Bacteria</taxon>
        <taxon>Bacillati</taxon>
        <taxon>Actinomycetota</taxon>
        <taxon>Actinomycetes</taxon>
        <taxon>Micrococcales</taxon>
        <taxon>Micrococcaceae</taxon>
        <taxon>Paeniglutamicibacter</taxon>
    </lineage>
</organism>
<protein>
    <submittedName>
        <fullName evidence="1">2'-5' RNA ligase</fullName>
    </submittedName>
</protein>
<dbReference type="GO" id="GO:0016874">
    <property type="term" value="F:ligase activity"/>
    <property type="evidence" value="ECO:0007669"/>
    <property type="project" value="UniProtKB-KW"/>
</dbReference>
<accession>A0ABS4X9X8</accession>
<dbReference type="Gene3D" id="3.90.1140.10">
    <property type="entry name" value="Cyclic phosphodiesterase"/>
    <property type="match status" value="1"/>
</dbReference>
<sequence length="159" mass="17527">MGVYVLVAFVVPVQAGLVFPRSNWPLHITLVRFDTRETADDIRARLDGVLPAQLGFDVLIGSDAQFGRNASVPVSLVEPEPALQRLHTAALESLGPQVHLPGAQHNRSNYRPHVTHAGTRLLPGDQVRIRQAALVDLRPDNDPLLRRVVAIWEPDSDTE</sequence>
<dbReference type="RefSeq" id="WP_209995945.1">
    <property type="nucleotide sequence ID" value="NZ_BAAAJY010000012.1"/>
</dbReference>
<gene>
    <name evidence="1" type="ORF">JOF47_000684</name>
</gene>
<proteinExistence type="predicted"/>
<evidence type="ECO:0000313" key="1">
    <source>
        <dbReference type="EMBL" id="MBP2385173.1"/>
    </source>
</evidence>
<reference evidence="1 2" key="1">
    <citation type="submission" date="2021-03" db="EMBL/GenBank/DDBJ databases">
        <title>Sequencing the genomes of 1000 actinobacteria strains.</title>
        <authorList>
            <person name="Klenk H.-P."/>
        </authorList>
    </citation>
    <scope>NUCLEOTIDE SEQUENCE [LARGE SCALE GENOMIC DNA]</scope>
    <source>
        <strain evidence="1 2">DSM 15797</strain>
    </source>
</reference>
<dbReference type="SUPFAM" id="SSF55144">
    <property type="entry name" value="LigT-like"/>
    <property type="match status" value="1"/>
</dbReference>
<dbReference type="Proteomes" id="UP001296993">
    <property type="component" value="Unassembled WGS sequence"/>
</dbReference>
<evidence type="ECO:0000313" key="2">
    <source>
        <dbReference type="Proteomes" id="UP001296993"/>
    </source>
</evidence>
<keyword evidence="2" id="KW-1185">Reference proteome</keyword>
<dbReference type="EMBL" id="JAGIOF010000001">
    <property type="protein sequence ID" value="MBP2385173.1"/>
    <property type="molecule type" value="Genomic_DNA"/>
</dbReference>